<sequence length="144" mass="15349">MTPLREQIWAEIERRLGAIDGVAEVEREPSAEPISFNALHLEDAGQRTIDGSAGATWYQLAVTIRGYVEGGAGAEAHAALNQLHADTVAALMADEPPLGGLAETIDEGAMQVQVATAASERRLMFLLDLELTFATRRGNPAQPA</sequence>
<dbReference type="Proteomes" id="UP001056937">
    <property type="component" value="Chromosome 1"/>
</dbReference>
<protein>
    <recommendedName>
        <fullName evidence="3">DUF3168 domain-containing protein</fullName>
    </recommendedName>
</protein>
<gene>
    <name evidence="1" type="ORF">LHA26_09740</name>
</gene>
<accession>A0ABY4X3Y0</accession>
<organism evidence="1 2">
    <name type="scientific">Sphingomonas morindae</name>
    <dbReference type="NCBI Taxonomy" id="1541170"/>
    <lineage>
        <taxon>Bacteria</taxon>
        <taxon>Pseudomonadati</taxon>
        <taxon>Pseudomonadota</taxon>
        <taxon>Alphaproteobacteria</taxon>
        <taxon>Sphingomonadales</taxon>
        <taxon>Sphingomonadaceae</taxon>
        <taxon>Sphingomonas</taxon>
    </lineage>
</organism>
<evidence type="ECO:0008006" key="3">
    <source>
        <dbReference type="Google" id="ProtNLM"/>
    </source>
</evidence>
<dbReference type="RefSeq" id="WP_252165431.1">
    <property type="nucleotide sequence ID" value="NZ_CP084930.1"/>
</dbReference>
<evidence type="ECO:0000313" key="2">
    <source>
        <dbReference type="Proteomes" id="UP001056937"/>
    </source>
</evidence>
<name>A0ABY4X3Y0_9SPHN</name>
<proteinExistence type="predicted"/>
<dbReference type="EMBL" id="CP084930">
    <property type="protein sequence ID" value="USI71618.1"/>
    <property type="molecule type" value="Genomic_DNA"/>
</dbReference>
<evidence type="ECO:0000313" key="1">
    <source>
        <dbReference type="EMBL" id="USI71618.1"/>
    </source>
</evidence>
<keyword evidence="2" id="KW-1185">Reference proteome</keyword>
<reference evidence="1" key="1">
    <citation type="journal article" date="2022" name="Toxins">
        <title>Genomic Analysis of Sphingopyxis sp. USTB-05 for Biodegrading Cyanobacterial Hepatotoxins.</title>
        <authorList>
            <person name="Liu C."/>
            <person name="Xu Q."/>
            <person name="Zhao Z."/>
            <person name="Zhang H."/>
            <person name="Liu X."/>
            <person name="Yin C."/>
            <person name="Liu Y."/>
            <person name="Yan H."/>
        </authorList>
    </citation>
    <scope>NUCLEOTIDE SEQUENCE</scope>
    <source>
        <strain evidence="1">NBD5</strain>
    </source>
</reference>